<gene>
    <name evidence="2" type="ORF">C4B60_11300</name>
</gene>
<dbReference type="OrthoDB" id="2939938at2"/>
<dbReference type="RefSeq" id="WP_104058115.1">
    <property type="nucleotide sequence ID" value="NZ_PREZ01000004.1"/>
</dbReference>
<accession>A0A2S5GAZ3</accession>
<dbReference type="Pfam" id="PF20613">
    <property type="entry name" value="HipA_2"/>
    <property type="match status" value="1"/>
</dbReference>
<organism evidence="2 3">
    <name type="scientific">Jeotgalibacillus proteolyticus</name>
    <dbReference type="NCBI Taxonomy" id="2082395"/>
    <lineage>
        <taxon>Bacteria</taxon>
        <taxon>Bacillati</taxon>
        <taxon>Bacillota</taxon>
        <taxon>Bacilli</taxon>
        <taxon>Bacillales</taxon>
        <taxon>Caryophanaceae</taxon>
        <taxon>Jeotgalibacillus</taxon>
    </lineage>
</organism>
<proteinExistence type="predicted"/>
<evidence type="ECO:0000313" key="2">
    <source>
        <dbReference type="EMBL" id="PPA70166.1"/>
    </source>
</evidence>
<dbReference type="EMBL" id="PREZ01000004">
    <property type="protein sequence ID" value="PPA70166.1"/>
    <property type="molecule type" value="Genomic_DNA"/>
</dbReference>
<name>A0A2S5GAZ3_9BACL</name>
<reference evidence="2 3" key="1">
    <citation type="submission" date="2018-02" db="EMBL/GenBank/DDBJ databases">
        <title>Jeotgalibacillus proteolyticum sp. nov. a protease producing bacterium isolated from ocean sediments of Laizhou Bay.</title>
        <authorList>
            <person name="Li Y."/>
        </authorList>
    </citation>
    <scope>NUCLEOTIDE SEQUENCE [LARGE SCALE GENOMIC DNA]</scope>
    <source>
        <strain evidence="2 3">22-7</strain>
    </source>
</reference>
<evidence type="ECO:0000313" key="3">
    <source>
        <dbReference type="Proteomes" id="UP000239047"/>
    </source>
</evidence>
<dbReference type="Proteomes" id="UP000239047">
    <property type="component" value="Unassembled WGS sequence"/>
</dbReference>
<dbReference type="InterPro" id="IPR046748">
    <property type="entry name" value="HipA_2"/>
</dbReference>
<protein>
    <recommendedName>
        <fullName evidence="1">HipA-like kinase domain-containing protein</fullName>
    </recommendedName>
</protein>
<keyword evidence="3" id="KW-1185">Reference proteome</keyword>
<feature type="domain" description="HipA-like kinase" evidence="1">
    <location>
        <begin position="18"/>
        <end position="251"/>
    </location>
</feature>
<dbReference type="AlphaFoldDB" id="A0A2S5GAZ3"/>
<sequence length="274" mass="31548">MNLVDIPTQNAQKLEKFFTNGKTKPALMKTDEGFYVVKFSQNADGIKVLINEIICYQIAVMMGVPIPQAALINVEQEVIDADERLQEMEVKPGIHFGSHFLKKAQPSIQQPYLNLAKNTEDIPSIILFDQIIYNNDRTENKGNILFDLKEREIVAIDHSHPFKIGALWNETHLRQIQDEEFCLVRDFHGHNYRVLLKYVNGHNPFNTALQRLSNIDKTKIEECFDIIPEGWELSTAEKNALIEFIWHRIENVESLLVLLHEQCPHWKGGISFGA</sequence>
<comment type="caution">
    <text evidence="2">The sequence shown here is derived from an EMBL/GenBank/DDBJ whole genome shotgun (WGS) entry which is preliminary data.</text>
</comment>
<evidence type="ECO:0000259" key="1">
    <source>
        <dbReference type="Pfam" id="PF20613"/>
    </source>
</evidence>